<reference evidence="11 12" key="2">
    <citation type="submission" date="2020-03" db="EMBL/GenBank/DDBJ databases">
        <authorList>
            <person name="Ichikawa N."/>
            <person name="Kimura A."/>
            <person name="Kitahashi Y."/>
            <person name="Uohara A."/>
        </authorList>
    </citation>
    <scope>NUCLEOTIDE SEQUENCE [LARGE SCALE GENOMIC DNA]</scope>
    <source>
        <strain evidence="11 12">NBRC 105367</strain>
    </source>
</reference>
<name>A0A6F8YCH6_9ACTN</name>
<evidence type="ECO:0000256" key="5">
    <source>
        <dbReference type="ARBA" id="ARBA00022747"/>
    </source>
</evidence>
<dbReference type="Pfam" id="PF01555">
    <property type="entry name" value="N6_N4_Mtase"/>
    <property type="match status" value="1"/>
</dbReference>
<organism evidence="11 12">
    <name type="scientific">Phytohabitans suffuscus</name>
    <dbReference type="NCBI Taxonomy" id="624315"/>
    <lineage>
        <taxon>Bacteria</taxon>
        <taxon>Bacillati</taxon>
        <taxon>Actinomycetota</taxon>
        <taxon>Actinomycetes</taxon>
        <taxon>Micromonosporales</taxon>
        <taxon>Micromonosporaceae</taxon>
    </lineage>
</organism>
<evidence type="ECO:0000256" key="3">
    <source>
        <dbReference type="ARBA" id="ARBA00022679"/>
    </source>
</evidence>
<sequence length="353" mass="38907">MTGPHPTPAPQPAPWWSAGPVTLHVGDAHNVLAAMPDASVDCIVTSPPYWGLRSYETGRWQGGRADCDHQTAPRPTDPHQPRTCPDCQAVWTDGQYGQEPTVGEYVDRLVTVFDQARRVLHPHGTLWLNLGDSYAGTGPRSARPHGSNSIIGGSYNHRQWTPGAVAGLRPKNLIGVSWRVALALQADNWILRNAAVWFKTNGQPSSARDRLTTSYEMVFLLTRSPRYFFDLDAIRIPLKQPRDRRLRTSTARGHDPTRPRGKNPGDVWPYPTRPLREAHFAAYPIEIPLRCIAAGCRPGGTVLDPFSGAATTGLAALQLDRRYIGIDLSSQYATLAKRRLLSHRPELGDAADA</sequence>
<dbReference type="Proteomes" id="UP000503011">
    <property type="component" value="Chromosome"/>
</dbReference>
<evidence type="ECO:0000259" key="10">
    <source>
        <dbReference type="Pfam" id="PF01555"/>
    </source>
</evidence>
<keyword evidence="4" id="KW-0949">S-adenosyl-L-methionine</keyword>
<dbReference type="SUPFAM" id="SSF53335">
    <property type="entry name" value="S-adenosyl-L-methionine-dependent methyltransferases"/>
    <property type="match status" value="1"/>
</dbReference>
<dbReference type="GO" id="GO:0009307">
    <property type="term" value="P:DNA restriction-modification system"/>
    <property type="evidence" value="ECO:0007669"/>
    <property type="project" value="UniProtKB-KW"/>
</dbReference>
<dbReference type="KEGG" id="psuu:Psuf_009740"/>
<evidence type="ECO:0000313" key="12">
    <source>
        <dbReference type="Proteomes" id="UP000503011"/>
    </source>
</evidence>
<proteinExistence type="inferred from homology"/>
<feature type="domain" description="DNA methylase N-4/N-6" evidence="10">
    <location>
        <begin position="40"/>
        <end position="337"/>
    </location>
</feature>
<evidence type="ECO:0000256" key="9">
    <source>
        <dbReference type="SAM" id="MobiDB-lite"/>
    </source>
</evidence>
<dbReference type="InterPro" id="IPR002941">
    <property type="entry name" value="DNA_methylase_N4/N6"/>
</dbReference>
<comment type="similarity">
    <text evidence="1">Belongs to the N(4)/N(6)-methyltransferase family. N(4) subfamily.</text>
</comment>
<dbReference type="Gene3D" id="3.40.50.150">
    <property type="entry name" value="Vaccinia Virus protein VP39"/>
    <property type="match status" value="1"/>
</dbReference>
<gene>
    <name evidence="11" type="ORF">Psuf_009740</name>
</gene>
<dbReference type="EC" id="2.1.1.-" evidence="8"/>
<keyword evidence="12" id="KW-1185">Reference proteome</keyword>
<dbReference type="REBASE" id="396186">
    <property type="entry name" value="M1.Psu105367ORF9740P"/>
</dbReference>
<dbReference type="InterPro" id="IPR029063">
    <property type="entry name" value="SAM-dependent_MTases_sf"/>
</dbReference>
<keyword evidence="3 11" id="KW-0808">Transferase</keyword>
<evidence type="ECO:0000256" key="8">
    <source>
        <dbReference type="RuleBase" id="RU362026"/>
    </source>
</evidence>
<dbReference type="PROSITE" id="PS00093">
    <property type="entry name" value="N4_MTASE"/>
    <property type="match status" value="1"/>
</dbReference>
<evidence type="ECO:0000256" key="6">
    <source>
        <dbReference type="ARBA" id="ARBA00023125"/>
    </source>
</evidence>
<dbReference type="GO" id="GO:0032259">
    <property type="term" value="P:methylation"/>
    <property type="evidence" value="ECO:0007669"/>
    <property type="project" value="UniProtKB-KW"/>
</dbReference>
<dbReference type="GO" id="GO:0003677">
    <property type="term" value="F:DNA binding"/>
    <property type="evidence" value="ECO:0007669"/>
    <property type="project" value="UniProtKB-KW"/>
</dbReference>
<evidence type="ECO:0000313" key="11">
    <source>
        <dbReference type="EMBL" id="BCB83661.1"/>
    </source>
</evidence>
<dbReference type="PRINTS" id="PR00508">
    <property type="entry name" value="S21N4MTFRASE"/>
</dbReference>
<dbReference type="InterPro" id="IPR001091">
    <property type="entry name" value="RM_Methyltransferase"/>
</dbReference>
<evidence type="ECO:0000256" key="2">
    <source>
        <dbReference type="ARBA" id="ARBA00022603"/>
    </source>
</evidence>
<keyword evidence="2 11" id="KW-0489">Methyltransferase</keyword>
<protein>
    <recommendedName>
        <fullName evidence="8">Methyltransferase</fullName>
        <ecNumber evidence="8">2.1.1.-</ecNumber>
    </recommendedName>
</protein>
<dbReference type="InterPro" id="IPR017985">
    <property type="entry name" value="MeTrfase_CN4_CS"/>
</dbReference>
<comment type="catalytic activity">
    <reaction evidence="7">
        <text>a 2'-deoxycytidine in DNA + S-adenosyl-L-methionine = an N(4)-methyl-2'-deoxycytidine in DNA + S-adenosyl-L-homocysteine + H(+)</text>
        <dbReference type="Rhea" id="RHEA:16857"/>
        <dbReference type="Rhea" id="RHEA-COMP:11369"/>
        <dbReference type="Rhea" id="RHEA-COMP:13674"/>
        <dbReference type="ChEBI" id="CHEBI:15378"/>
        <dbReference type="ChEBI" id="CHEBI:57856"/>
        <dbReference type="ChEBI" id="CHEBI:59789"/>
        <dbReference type="ChEBI" id="CHEBI:85452"/>
        <dbReference type="ChEBI" id="CHEBI:137933"/>
        <dbReference type="EC" id="2.1.1.113"/>
    </reaction>
</comment>
<dbReference type="GO" id="GO:0015667">
    <property type="term" value="F:site-specific DNA-methyltransferase (cytosine-N4-specific) activity"/>
    <property type="evidence" value="ECO:0007669"/>
    <property type="project" value="UniProtKB-EC"/>
</dbReference>
<accession>A0A6F8YCH6</accession>
<dbReference type="AlphaFoldDB" id="A0A6F8YCH6"/>
<evidence type="ECO:0000256" key="7">
    <source>
        <dbReference type="ARBA" id="ARBA00049120"/>
    </source>
</evidence>
<dbReference type="EMBL" id="AP022871">
    <property type="protein sequence ID" value="BCB83661.1"/>
    <property type="molecule type" value="Genomic_DNA"/>
</dbReference>
<dbReference type="GO" id="GO:0008170">
    <property type="term" value="F:N-methyltransferase activity"/>
    <property type="evidence" value="ECO:0007669"/>
    <property type="project" value="InterPro"/>
</dbReference>
<reference evidence="11 12" key="1">
    <citation type="submission" date="2020-03" db="EMBL/GenBank/DDBJ databases">
        <title>Whole genome shotgun sequence of Phytohabitans suffuscus NBRC 105367.</title>
        <authorList>
            <person name="Komaki H."/>
            <person name="Tamura T."/>
        </authorList>
    </citation>
    <scope>NUCLEOTIDE SEQUENCE [LARGE SCALE GENOMIC DNA]</scope>
    <source>
        <strain evidence="11 12">NBRC 105367</strain>
    </source>
</reference>
<keyword evidence="5" id="KW-0680">Restriction system</keyword>
<evidence type="ECO:0000256" key="1">
    <source>
        <dbReference type="ARBA" id="ARBA00010203"/>
    </source>
</evidence>
<feature type="region of interest" description="Disordered" evidence="9">
    <location>
        <begin position="243"/>
        <end position="268"/>
    </location>
</feature>
<keyword evidence="6" id="KW-0238">DNA-binding</keyword>
<evidence type="ECO:0000256" key="4">
    <source>
        <dbReference type="ARBA" id="ARBA00022691"/>
    </source>
</evidence>